<dbReference type="HOGENOM" id="CLU_001490_1_1_1"/>
<evidence type="ECO:0000256" key="7">
    <source>
        <dbReference type="ARBA" id="ARBA00022859"/>
    </source>
</evidence>
<dbReference type="InterPro" id="IPR000571">
    <property type="entry name" value="Znf_CCCH"/>
</dbReference>
<dbReference type="InterPro" id="IPR047187">
    <property type="entry name" value="SF1_C_Upf1"/>
</dbReference>
<evidence type="ECO:0000256" key="6">
    <source>
        <dbReference type="ARBA" id="ARBA00022833"/>
    </source>
</evidence>
<dbReference type="Pfam" id="PF20173">
    <property type="entry name" value="ZnF_RZ-type"/>
    <property type="match status" value="1"/>
</dbReference>
<evidence type="ECO:0000259" key="11">
    <source>
        <dbReference type="PROSITE" id="PS50103"/>
    </source>
</evidence>
<dbReference type="InParanoid" id="A0A084QX05"/>
<dbReference type="GO" id="GO:0031380">
    <property type="term" value="C:nuclear RNA-directed RNA polymerase complex"/>
    <property type="evidence" value="ECO:0007669"/>
    <property type="project" value="TreeGrafter"/>
</dbReference>
<gene>
    <name evidence="13" type="ORF">S40285_05384</name>
</gene>
<protein>
    <submittedName>
        <fullName evidence="13">Uncharacterized protein</fullName>
    </submittedName>
</protein>
<evidence type="ECO:0000256" key="9">
    <source>
        <dbReference type="SAM" id="Coils"/>
    </source>
</evidence>
<evidence type="ECO:0000313" key="13">
    <source>
        <dbReference type="EMBL" id="KFA68490.1"/>
    </source>
</evidence>
<evidence type="ECO:0000259" key="12">
    <source>
        <dbReference type="PROSITE" id="PS51981"/>
    </source>
</evidence>
<evidence type="ECO:0000256" key="3">
    <source>
        <dbReference type="ARBA" id="ARBA00022723"/>
    </source>
</evidence>
<evidence type="ECO:0000256" key="4">
    <source>
        <dbReference type="ARBA" id="ARBA00022771"/>
    </source>
</evidence>
<dbReference type="GO" id="GO:0002376">
    <property type="term" value="P:immune system process"/>
    <property type="evidence" value="ECO:0007669"/>
    <property type="project" value="UniProtKB-KW"/>
</dbReference>
<feature type="domain" description="RZ-type" evidence="12">
    <location>
        <begin position="1569"/>
        <end position="1644"/>
    </location>
</feature>
<dbReference type="Proteomes" id="UP000028524">
    <property type="component" value="Unassembled WGS sequence"/>
</dbReference>
<dbReference type="InterPro" id="IPR041679">
    <property type="entry name" value="DNA2/NAM7-like_C"/>
</dbReference>
<evidence type="ECO:0000256" key="1">
    <source>
        <dbReference type="ARBA" id="ARBA00004496"/>
    </source>
</evidence>
<keyword evidence="2" id="KW-0963">Cytoplasm</keyword>
<dbReference type="GO" id="GO:0005737">
    <property type="term" value="C:cytoplasm"/>
    <property type="evidence" value="ECO:0007669"/>
    <property type="project" value="UniProtKB-SubCell"/>
</dbReference>
<dbReference type="SUPFAM" id="SSF52540">
    <property type="entry name" value="P-loop containing nucleoside triphosphate hydrolases"/>
    <property type="match status" value="1"/>
</dbReference>
<feature type="region of interest" description="Disordered" evidence="10">
    <location>
        <begin position="37"/>
        <end position="56"/>
    </location>
</feature>
<dbReference type="SMART" id="SM00356">
    <property type="entry name" value="ZnF_C3H1"/>
    <property type="match status" value="1"/>
</dbReference>
<comment type="subcellular location">
    <subcellularLocation>
        <location evidence="1">Cytoplasm</location>
    </subcellularLocation>
</comment>
<dbReference type="InterPro" id="IPR041677">
    <property type="entry name" value="DNA2/NAM7_AAA_11"/>
</dbReference>
<dbReference type="PROSITE" id="PS50103">
    <property type="entry name" value="ZF_C3H1"/>
    <property type="match status" value="1"/>
</dbReference>
<dbReference type="InterPro" id="IPR027417">
    <property type="entry name" value="P-loop_NTPase"/>
</dbReference>
<dbReference type="PANTHER" id="PTHR10887">
    <property type="entry name" value="DNA2/NAM7 HELICASE FAMILY"/>
    <property type="match status" value="1"/>
</dbReference>
<dbReference type="FunFam" id="3.40.50.300:FF:001660">
    <property type="entry name" value="NF-X1 finger and helicase protein, putative"/>
    <property type="match status" value="1"/>
</dbReference>
<keyword evidence="5" id="KW-0547">Nucleotide-binding</keyword>
<keyword evidence="5" id="KW-0378">Hydrolase</keyword>
<feature type="coiled-coil region" evidence="9">
    <location>
        <begin position="368"/>
        <end position="395"/>
    </location>
</feature>
<keyword evidence="5" id="KW-0067">ATP-binding</keyword>
<dbReference type="Gene3D" id="4.10.1000.10">
    <property type="entry name" value="Zinc finger, CCCH-type"/>
    <property type="match status" value="1"/>
</dbReference>
<keyword evidence="4 8" id="KW-0863">Zinc-finger</keyword>
<dbReference type="OrthoDB" id="2423195at2759"/>
<keyword evidence="3 8" id="KW-0479">Metal-binding</keyword>
<keyword evidence="14" id="KW-1185">Reference proteome</keyword>
<dbReference type="InterPro" id="IPR046439">
    <property type="entry name" value="ZF_RZ_dom"/>
</dbReference>
<evidence type="ECO:0000256" key="10">
    <source>
        <dbReference type="SAM" id="MobiDB-lite"/>
    </source>
</evidence>
<dbReference type="Pfam" id="PF13086">
    <property type="entry name" value="AAA_11"/>
    <property type="match status" value="1"/>
</dbReference>
<feature type="zinc finger region" description="C3H1-type" evidence="8">
    <location>
        <begin position="11"/>
        <end position="38"/>
    </location>
</feature>
<dbReference type="InterPro" id="IPR045055">
    <property type="entry name" value="DNA2/NAM7-like"/>
</dbReference>
<feature type="domain" description="C3H1-type" evidence="11">
    <location>
        <begin position="11"/>
        <end position="38"/>
    </location>
</feature>
<dbReference type="CDD" id="cd18808">
    <property type="entry name" value="SF1_C_Upf1"/>
    <property type="match status" value="1"/>
</dbReference>
<evidence type="ECO:0000313" key="14">
    <source>
        <dbReference type="Proteomes" id="UP000028524"/>
    </source>
</evidence>
<organism evidence="13 14">
    <name type="scientific">Stachybotrys chlorohalonatus (strain IBT 40285)</name>
    <dbReference type="NCBI Taxonomy" id="1283841"/>
    <lineage>
        <taxon>Eukaryota</taxon>
        <taxon>Fungi</taxon>
        <taxon>Dikarya</taxon>
        <taxon>Ascomycota</taxon>
        <taxon>Pezizomycotina</taxon>
        <taxon>Sordariomycetes</taxon>
        <taxon>Hypocreomycetidae</taxon>
        <taxon>Hypocreales</taxon>
        <taxon>Stachybotryaceae</taxon>
        <taxon>Stachybotrys</taxon>
    </lineage>
</organism>
<proteinExistence type="predicted"/>
<dbReference type="CDD" id="cd17936">
    <property type="entry name" value="EEXXEc_NFX1"/>
    <property type="match status" value="1"/>
</dbReference>
<keyword evidence="5" id="KW-0347">Helicase</keyword>
<name>A0A084QX05_STAC4</name>
<dbReference type="OMA" id="PVCQVPI"/>
<feature type="compositionally biased region" description="Basic and acidic residues" evidence="10">
    <location>
        <begin position="46"/>
        <end position="56"/>
    </location>
</feature>
<accession>A0A084QX05</accession>
<reference evidence="13 14" key="1">
    <citation type="journal article" date="2014" name="BMC Genomics">
        <title>Comparative genome sequencing reveals chemotype-specific gene clusters in the toxigenic black mold Stachybotrys.</title>
        <authorList>
            <person name="Semeiks J."/>
            <person name="Borek D."/>
            <person name="Otwinowski Z."/>
            <person name="Grishin N.V."/>
        </authorList>
    </citation>
    <scope>NUCLEOTIDE SEQUENCE [LARGE SCALE GENOMIC DNA]</scope>
    <source>
        <strain evidence="13 14">IBT 40285</strain>
    </source>
</reference>
<dbReference type="Gene3D" id="3.40.50.300">
    <property type="entry name" value="P-loop containing nucleotide triphosphate hydrolases"/>
    <property type="match status" value="2"/>
</dbReference>
<evidence type="ECO:0000256" key="8">
    <source>
        <dbReference type="PROSITE-ProRule" id="PRU00723"/>
    </source>
</evidence>
<evidence type="ECO:0000256" key="2">
    <source>
        <dbReference type="ARBA" id="ARBA00022490"/>
    </source>
</evidence>
<dbReference type="PANTHER" id="PTHR10887:SF445">
    <property type="entry name" value="NFX1-TYPE ZINC FINGER-CONTAINING PROTEIN 1"/>
    <property type="match status" value="1"/>
</dbReference>
<dbReference type="Pfam" id="PF13087">
    <property type="entry name" value="AAA_12"/>
    <property type="match status" value="1"/>
</dbReference>
<dbReference type="GO" id="GO:0004386">
    <property type="term" value="F:helicase activity"/>
    <property type="evidence" value="ECO:0007669"/>
    <property type="project" value="InterPro"/>
</dbReference>
<dbReference type="EMBL" id="KL659845">
    <property type="protein sequence ID" value="KFA68490.1"/>
    <property type="molecule type" value="Genomic_DNA"/>
</dbReference>
<dbReference type="PROSITE" id="PS51981">
    <property type="entry name" value="ZF_RZ"/>
    <property type="match status" value="1"/>
</dbReference>
<keyword evidence="9" id="KW-0175">Coiled coil</keyword>
<evidence type="ECO:0000256" key="5">
    <source>
        <dbReference type="ARBA" id="ARBA00022806"/>
    </source>
</evidence>
<dbReference type="GO" id="GO:0031048">
    <property type="term" value="P:regulatory ncRNA-mediated heterochromatin formation"/>
    <property type="evidence" value="ECO:0007669"/>
    <property type="project" value="TreeGrafter"/>
</dbReference>
<dbReference type="STRING" id="1283841.A0A084QX05"/>
<keyword evidence="7" id="KW-0391">Immunity</keyword>
<keyword evidence="6 8" id="KW-0862">Zinc</keyword>
<dbReference type="GO" id="GO:0008270">
    <property type="term" value="F:zinc ion binding"/>
    <property type="evidence" value="ECO:0007669"/>
    <property type="project" value="UniProtKB-KW"/>
</dbReference>
<sequence>MARDIGRGAWPGTSKPCFHFQKGTCRYGAICKFSHDTAPSRSTFSRAEKPQGDFKHPRDGNFLEWKRLLDRAALSPFTRQSTDATARVFQLGLELMEGDVGAAQDVIKRLCSDSGLGFIGKMADQHALEAQSRGNCLSFWDKEAKPLFQLLTHPRVVDSAVLEQEVAALFNYLLGVGGGRMARLFACIHHLIRYWPPVPLISLTSSRIEVIELSLAVLTKIMDCNSTNIVNDHFSKIVAGFTEFLEDKSASQPNEDFARLQSAKYIEYIQRRLRVGEAIVSAQNLQVTPVPREDFVLRKDFPGHLSAQGPRHDNDFAEIHRIAILPTQAEVRSLRAEYLPTTNPSQWHIQGMRGRLDREFRLLREDTVGQLRDTVRETLERIQKSEEQVRRSKNKVGTFTYDFAHPVTMDFTRHSGLEVTVRCSQPATVREMNLRERKDWWMHCRYLQTGAVVCVLDVSGSVLFFEVAESTKRTVDDTRARPKMTGEEHQGQEKEVTTLAEDPEFLYVNLQLIEPGKRDIKSLLRWYRSFGSSPRKYLVEFPGVLLASFKPVLESLQEMYRKTDIPFSHILAPEEPLQVSDITPAPYTQRPGFEFDLRCIAKEKDMGGMKTSSRSPLEPEDLSARSTLDLTQSSALLNTMNREFSLIQGPPGTGKSYTGEQIIKVLLANNTKAGLGPILCVCYTNHALDQLLEHILDHATKRIVRIGSRSKSERLQGLNLRFISKNQELTKLEGAARHNAYVLMNDTVEKQNEYLATLAKSDSWTALEKYLEEESPLHHAQLFGKQEDGWVTVRGRDKIVEGWLREGSRTETHVRRPEALQSVHVLSMTHLERSQMYRHWIQDIQNSISSDIISAYEDYEKARAEQNCVYGEVDLRCLQQADVIGATTTGLARNAKVLRKLRCKVLLCEEAGEVLEAHILTALIPSLEHAILIGDHLQLRPQIQNYELQSTNPRGEQFSLDMSLFERLVRPPHDNLPQLPFDTLETQRRMHPSISTLIRSTLYPSLQDGPNVLEYPQVTGMRDRLFWLHHENLEGAAESNDPISTSHSNNFEVEMTTALVTHLVRQGVYAQSDIAVITPYLGQLQRLRRRMESMFEISVNDRDLADLEALEADDAEPLKAPGVPVSKSTLLNSLRIATVDNFQGEEASVVVISLVRSNPQGKCGFLSTSNRINVLLSRAKHGMYIIGPSLCGEPCPNAKFCQDCGSDQVKGAVVDFLEMKEYREIDLDEEPCIFPDCGHFLTVSSMDGQMDMKAHYDLDNDLPVAIRSASEPFSMDTTGVRTCPNCRGSLRNVARYGRIVRRAMLDEATKKFMTWSHGMYLVLGRNLLDEQEKLREQGFVTSRPASAKTAQKQILSASSSRIRQLHILEDAVGNERYRGLILLWLKINRYSNQVAKDEQPFQRVADLVRHANIQRKAQQTFRFEESVLQVKGKLLAASLQLKCDIVAIADIFGLCQAGKIQVSKVKLDLSKHISDCAAMTQLAQDTKYPREEVQGHIYSAQLIYFYQYFKTMVSESEEPASDSNEALAKAQPHVDMARALLDQYPSTAVLRDEVDTVQNMIKNGAYEPVTAEEIRAVYTAMAREFLGTGHWYTCENGHPFTIGECGMPMEQARCPECRAPVGGQDHRPVDGVTRARNIEELGRGLGQMRM</sequence>